<gene>
    <name evidence="2" type="ORF">GCM10010469_49660</name>
</gene>
<reference evidence="3" key="1">
    <citation type="journal article" date="2019" name="Int. J. Syst. Evol. Microbiol.">
        <title>The Global Catalogue of Microorganisms (GCM) 10K type strain sequencing project: providing services to taxonomists for standard genome sequencing and annotation.</title>
        <authorList>
            <consortium name="The Broad Institute Genomics Platform"/>
            <consortium name="The Broad Institute Genome Sequencing Center for Infectious Disease"/>
            <person name="Wu L."/>
            <person name="Ma J."/>
        </authorList>
    </citation>
    <scope>NUCLEOTIDE SEQUENCE [LARGE SCALE GENOMIC DNA]</scope>
    <source>
        <strain evidence="3">JCM 9381</strain>
    </source>
</reference>
<name>A0ABP6R581_9ACTN</name>
<evidence type="ECO:0000313" key="3">
    <source>
        <dbReference type="Proteomes" id="UP001500728"/>
    </source>
</evidence>
<accession>A0ABP6R581</accession>
<evidence type="ECO:0000313" key="2">
    <source>
        <dbReference type="EMBL" id="GAA3272012.1"/>
    </source>
</evidence>
<dbReference type="Proteomes" id="UP001500728">
    <property type="component" value="Unassembled WGS sequence"/>
</dbReference>
<sequence>MRAGISGSPFRADRRTHSADALGTPGLGAGHRPCISRRTGRNRRRRGHTFGAFIRSARHVPHRGRRFRGPRPVRHALDGRHTARNRERRTRRHSPASRLRHALGAPSRSARHVPHRGRRFRRGPRPVRHALDGRHTARNRERRIRRHSPASRLRHALGALSRLARGPPLIGRRGGRNRR</sequence>
<organism evidence="2 3">
    <name type="scientific">Streptomyces labedae</name>
    <dbReference type="NCBI Taxonomy" id="285569"/>
    <lineage>
        <taxon>Bacteria</taxon>
        <taxon>Bacillati</taxon>
        <taxon>Actinomycetota</taxon>
        <taxon>Actinomycetes</taxon>
        <taxon>Kitasatosporales</taxon>
        <taxon>Streptomycetaceae</taxon>
        <taxon>Streptomyces</taxon>
    </lineage>
</organism>
<dbReference type="EMBL" id="BAAAUW010000028">
    <property type="protein sequence ID" value="GAA3272012.1"/>
    <property type="molecule type" value="Genomic_DNA"/>
</dbReference>
<protein>
    <submittedName>
        <fullName evidence="2">Uncharacterized protein</fullName>
    </submittedName>
</protein>
<feature type="compositionally biased region" description="Basic residues" evidence="1">
    <location>
        <begin position="140"/>
        <end position="151"/>
    </location>
</feature>
<feature type="compositionally biased region" description="Basic residues" evidence="1">
    <location>
        <begin position="34"/>
        <end position="48"/>
    </location>
</feature>
<evidence type="ECO:0000256" key="1">
    <source>
        <dbReference type="SAM" id="MobiDB-lite"/>
    </source>
</evidence>
<feature type="compositionally biased region" description="Basic residues" evidence="1">
    <location>
        <begin position="109"/>
        <end position="128"/>
    </location>
</feature>
<keyword evidence="3" id="KW-1185">Reference proteome</keyword>
<feature type="region of interest" description="Disordered" evidence="1">
    <location>
        <begin position="1"/>
        <end position="48"/>
    </location>
</feature>
<proteinExistence type="predicted"/>
<feature type="region of interest" description="Disordered" evidence="1">
    <location>
        <begin position="62"/>
        <end position="151"/>
    </location>
</feature>
<feature type="compositionally biased region" description="Basic and acidic residues" evidence="1">
    <location>
        <begin position="129"/>
        <end position="139"/>
    </location>
</feature>
<comment type="caution">
    <text evidence="2">The sequence shown here is derived from an EMBL/GenBank/DDBJ whole genome shotgun (WGS) entry which is preliminary data.</text>
</comment>
<feature type="compositionally biased region" description="Basic residues" evidence="1">
    <location>
        <begin position="62"/>
        <end position="74"/>
    </location>
</feature>
<feature type="compositionally biased region" description="Basic and acidic residues" evidence="1">
    <location>
        <begin position="75"/>
        <end position="85"/>
    </location>
</feature>
<feature type="compositionally biased region" description="Basic residues" evidence="1">
    <location>
        <begin position="86"/>
        <end position="101"/>
    </location>
</feature>